<dbReference type="PANTHER" id="PTHR28092">
    <property type="entry name" value="FACTOR-INDUCED GENE 1 PROTEIN"/>
    <property type="match status" value="1"/>
</dbReference>
<feature type="transmembrane region" description="Helical" evidence="1">
    <location>
        <begin position="219"/>
        <end position="252"/>
    </location>
</feature>
<feature type="signal peptide" evidence="2">
    <location>
        <begin position="1"/>
        <end position="18"/>
    </location>
</feature>
<evidence type="ECO:0008006" key="5">
    <source>
        <dbReference type="Google" id="ProtNLM"/>
    </source>
</evidence>
<dbReference type="GO" id="GO:0000747">
    <property type="term" value="P:conjugation with cellular fusion"/>
    <property type="evidence" value="ECO:0007669"/>
    <property type="project" value="TreeGrafter"/>
</dbReference>
<protein>
    <recommendedName>
        <fullName evidence="5">Membrane fusion mating protein FIG1</fullName>
    </recommendedName>
</protein>
<keyword evidence="2" id="KW-0732">Signal</keyword>
<accession>A0A2J6QEB2</accession>
<dbReference type="Pfam" id="PF12351">
    <property type="entry name" value="Fig1"/>
    <property type="match status" value="1"/>
</dbReference>
<reference evidence="3 4" key="1">
    <citation type="submission" date="2016-05" db="EMBL/GenBank/DDBJ databases">
        <title>A degradative enzymes factory behind the ericoid mycorrhizal symbiosis.</title>
        <authorList>
            <consortium name="DOE Joint Genome Institute"/>
            <person name="Martino E."/>
            <person name="Morin E."/>
            <person name="Grelet G."/>
            <person name="Kuo A."/>
            <person name="Kohler A."/>
            <person name="Daghino S."/>
            <person name="Barry K."/>
            <person name="Choi C."/>
            <person name="Cichocki N."/>
            <person name="Clum A."/>
            <person name="Copeland A."/>
            <person name="Hainaut M."/>
            <person name="Haridas S."/>
            <person name="Labutti K."/>
            <person name="Lindquist E."/>
            <person name="Lipzen A."/>
            <person name="Khouja H.-R."/>
            <person name="Murat C."/>
            <person name="Ohm R."/>
            <person name="Olson A."/>
            <person name="Spatafora J."/>
            <person name="Veneault-Fourrey C."/>
            <person name="Henrissat B."/>
            <person name="Grigoriev I."/>
            <person name="Martin F."/>
            <person name="Perotto S."/>
        </authorList>
    </citation>
    <scope>NUCLEOTIDE SEQUENCE [LARGE SCALE GENOMIC DNA]</scope>
    <source>
        <strain evidence="3 4">UAMH 7357</strain>
    </source>
</reference>
<keyword evidence="4" id="KW-1185">Reference proteome</keyword>
<feature type="transmembrane region" description="Helical" evidence="1">
    <location>
        <begin position="174"/>
        <end position="199"/>
    </location>
</feature>
<dbReference type="STRING" id="1745343.A0A2J6QEB2"/>
<dbReference type="AlphaFoldDB" id="A0A2J6QEB2"/>
<dbReference type="PANTHER" id="PTHR28092:SF1">
    <property type="entry name" value="FACTOR-INDUCED GENE 1 PROTEIN"/>
    <property type="match status" value="1"/>
</dbReference>
<evidence type="ECO:0000256" key="1">
    <source>
        <dbReference type="SAM" id="Phobius"/>
    </source>
</evidence>
<evidence type="ECO:0000313" key="4">
    <source>
        <dbReference type="Proteomes" id="UP000235672"/>
    </source>
</evidence>
<dbReference type="InterPro" id="IPR033481">
    <property type="entry name" value="Dni1/Fig1"/>
</dbReference>
<organism evidence="3 4">
    <name type="scientific">Hyaloscypha hepaticicola</name>
    <dbReference type="NCBI Taxonomy" id="2082293"/>
    <lineage>
        <taxon>Eukaryota</taxon>
        <taxon>Fungi</taxon>
        <taxon>Dikarya</taxon>
        <taxon>Ascomycota</taxon>
        <taxon>Pezizomycotina</taxon>
        <taxon>Leotiomycetes</taxon>
        <taxon>Helotiales</taxon>
        <taxon>Hyaloscyphaceae</taxon>
        <taxon>Hyaloscypha</taxon>
    </lineage>
</organism>
<dbReference type="EMBL" id="KZ613472">
    <property type="protein sequence ID" value="PMD24612.1"/>
    <property type="molecule type" value="Genomic_DNA"/>
</dbReference>
<keyword evidence="1" id="KW-0812">Transmembrane</keyword>
<gene>
    <name evidence="3" type="ORF">NA56DRAFT_643142</name>
</gene>
<dbReference type="GO" id="GO:0016020">
    <property type="term" value="C:membrane"/>
    <property type="evidence" value="ECO:0007669"/>
    <property type="project" value="InterPro"/>
</dbReference>
<dbReference type="OrthoDB" id="3550957at2759"/>
<feature type="transmembrane region" description="Helical" evidence="1">
    <location>
        <begin position="131"/>
        <end position="153"/>
    </location>
</feature>
<evidence type="ECO:0000256" key="2">
    <source>
        <dbReference type="SAM" id="SignalP"/>
    </source>
</evidence>
<feature type="chain" id="PRO_5014410322" description="Membrane fusion mating protein FIG1" evidence="2">
    <location>
        <begin position="19"/>
        <end position="256"/>
    </location>
</feature>
<dbReference type="GO" id="GO:0043332">
    <property type="term" value="C:mating projection tip"/>
    <property type="evidence" value="ECO:0007669"/>
    <property type="project" value="TreeGrafter"/>
</dbReference>
<dbReference type="Proteomes" id="UP000235672">
    <property type="component" value="Unassembled WGS sequence"/>
</dbReference>
<evidence type="ECO:0000313" key="3">
    <source>
        <dbReference type="EMBL" id="PMD24612.1"/>
    </source>
</evidence>
<keyword evidence="1" id="KW-1133">Transmembrane helix</keyword>
<proteinExistence type="predicted"/>
<sequence>MTLLAISIVLSSILLASCTSSNMTSIYLLSLSYTTPPQSTSTSAPDSSLVNPSLSSTFASLVSNTTTPFLEIRVGYMGFCMPDSTGDWICSRHADSLARNLNSTHQLPGSGDPLNLIYIAKNFQSQVVFDGLIFVTVPLVFISILLLSTFPGWHEEEDEHGSEREVKPFPSRAVSQIILALLTLSSLLIFVSVFWQHIAAASALSMVHSLSYGTVKLSVGTLAMVLGWGSVALDIIAAIGIYVMVASITVLAETFG</sequence>
<keyword evidence="1" id="KW-0472">Membrane</keyword>
<name>A0A2J6QEB2_9HELO</name>